<dbReference type="SUPFAM" id="SSF51735">
    <property type="entry name" value="NAD(P)-binding Rossmann-fold domains"/>
    <property type="match status" value="1"/>
</dbReference>
<name>A0ABW1D2L6_9ACTN</name>
<gene>
    <name evidence="2" type="ORF">ACFPZ3_44355</name>
</gene>
<sequence>MTRTAQRQPDMADDAPDEGFVRLSEPFRRELLAHCYRMLGSIHDAEDVPSGLGGPSDDPDETLRSHQPEVPWLQPAPDMLFGAGGAVGGYAVQLAKRAGAGVTATASARIRPFDADRIIDYTATPVLEAVAGQRFDVVLNLAPTSPQETARPGHRRRSLCQHHPRTRRRRTRGADRAGVRAQRRHPAHRADRPRRRR</sequence>
<dbReference type="Gene3D" id="3.40.50.720">
    <property type="entry name" value="NAD(P)-binding Rossmann-like Domain"/>
    <property type="match status" value="1"/>
</dbReference>
<dbReference type="Proteomes" id="UP001596058">
    <property type="component" value="Unassembled WGS sequence"/>
</dbReference>
<dbReference type="PANTHER" id="PTHR44013">
    <property type="entry name" value="ZINC-TYPE ALCOHOL DEHYDROGENASE-LIKE PROTEIN C16A3.02C"/>
    <property type="match status" value="1"/>
</dbReference>
<proteinExistence type="predicted"/>
<keyword evidence="3" id="KW-1185">Reference proteome</keyword>
<evidence type="ECO:0000313" key="2">
    <source>
        <dbReference type="EMBL" id="MFC5830928.1"/>
    </source>
</evidence>
<evidence type="ECO:0008006" key="4">
    <source>
        <dbReference type="Google" id="ProtNLM"/>
    </source>
</evidence>
<dbReference type="InterPro" id="IPR052733">
    <property type="entry name" value="Chloroplast_QOR"/>
</dbReference>
<feature type="compositionally biased region" description="Basic residues" evidence="1">
    <location>
        <begin position="152"/>
        <end position="171"/>
    </location>
</feature>
<dbReference type="RefSeq" id="WP_379520410.1">
    <property type="nucleotide sequence ID" value="NZ_JBHSPA010000059.1"/>
</dbReference>
<comment type="caution">
    <text evidence="2">The sequence shown here is derived from an EMBL/GenBank/DDBJ whole genome shotgun (WGS) entry which is preliminary data.</text>
</comment>
<evidence type="ECO:0000313" key="3">
    <source>
        <dbReference type="Proteomes" id="UP001596058"/>
    </source>
</evidence>
<evidence type="ECO:0000256" key="1">
    <source>
        <dbReference type="SAM" id="MobiDB-lite"/>
    </source>
</evidence>
<organism evidence="2 3">
    <name type="scientific">Nonomuraea insulae</name>
    <dbReference type="NCBI Taxonomy" id="1616787"/>
    <lineage>
        <taxon>Bacteria</taxon>
        <taxon>Bacillati</taxon>
        <taxon>Actinomycetota</taxon>
        <taxon>Actinomycetes</taxon>
        <taxon>Streptosporangiales</taxon>
        <taxon>Streptosporangiaceae</taxon>
        <taxon>Nonomuraea</taxon>
    </lineage>
</organism>
<dbReference type="InterPro" id="IPR036291">
    <property type="entry name" value="NAD(P)-bd_dom_sf"/>
</dbReference>
<feature type="region of interest" description="Disordered" evidence="1">
    <location>
        <begin position="1"/>
        <end position="20"/>
    </location>
</feature>
<feature type="region of interest" description="Disordered" evidence="1">
    <location>
        <begin position="144"/>
        <end position="197"/>
    </location>
</feature>
<accession>A0ABW1D2L6</accession>
<dbReference type="PANTHER" id="PTHR44013:SF1">
    <property type="entry name" value="ZINC-TYPE ALCOHOL DEHYDROGENASE-LIKE PROTEIN C16A3.02C"/>
    <property type="match status" value="1"/>
</dbReference>
<protein>
    <recommendedName>
        <fullName evidence="4">Zinc-binding dehydrogenase</fullName>
    </recommendedName>
</protein>
<feature type="compositionally biased region" description="Basic residues" evidence="1">
    <location>
        <begin position="181"/>
        <end position="197"/>
    </location>
</feature>
<reference evidence="3" key="1">
    <citation type="journal article" date="2019" name="Int. J. Syst. Evol. Microbiol.">
        <title>The Global Catalogue of Microorganisms (GCM) 10K type strain sequencing project: providing services to taxonomists for standard genome sequencing and annotation.</title>
        <authorList>
            <consortium name="The Broad Institute Genomics Platform"/>
            <consortium name="The Broad Institute Genome Sequencing Center for Infectious Disease"/>
            <person name="Wu L."/>
            <person name="Ma J."/>
        </authorList>
    </citation>
    <scope>NUCLEOTIDE SEQUENCE [LARGE SCALE GENOMIC DNA]</scope>
    <source>
        <strain evidence="3">CCUG 53903</strain>
    </source>
</reference>
<feature type="region of interest" description="Disordered" evidence="1">
    <location>
        <begin position="46"/>
        <end position="65"/>
    </location>
</feature>
<dbReference type="EMBL" id="JBHSPA010000059">
    <property type="protein sequence ID" value="MFC5830928.1"/>
    <property type="molecule type" value="Genomic_DNA"/>
</dbReference>